<evidence type="ECO:0000256" key="3">
    <source>
        <dbReference type="ARBA" id="ARBA00008588"/>
    </source>
</evidence>
<keyword evidence="22" id="KW-1185">Reference proteome</keyword>
<dbReference type="FunFam" id="2.60.40.10:FF:000028">
    <property type="entry name" value="Neuronal cell adhesion molecule"/>
    <property type="match status" value="1"/>
</dbReference>
<sequence length="1234" mass="135883">MPEILQPPMISGQPLPTLAYYADDVTLTCEASGFPTPTFRWVKDGLEFDPSKDPALSVTPGSGTFSVTSSYSTISEYQGNYSCYASNTLGTSISNQVQLITENIPILQKEKLISKKVTEGESAVLTCNPPYSSEPPLIHWMDNRLRHIKQSDRVIQGRDGNLYFSNVILDDSRSDYSCHAQYITARTILPKEPVVLTVSPSNTVVRNRKPHMVRPLGSRSFYLALKGRPFELECIPHGLPTPSIQWVRKDAELSETRTSIQSFDRVLHFSNMSEADGGEYQCLARNSLGMAAHTYTIKVEAAPYWTQRPESDLYMPEDTVNLVCEAEGNPPPNVTWSMNGTPLSDVDPDPRRSVQGGTLILKDVKLSDTAVFQCEASNSHGSILVNVYVYVLEVPPQILTDDIQTYRVTEGQTASLDCKTFGSPKPKLKWDSDPTTMMSDPRVSLLNTGALQITNVTHDDSGSFTCSVQDTDLSISALLEVLNRTMIVTPPQALRVQRGHDAVLNCQALVDANLDPPMFQWRMDRQKLFPSLTEEKYTFKDHTLTVNDVQRDDAGDYSCEVMTSLDSVEATGSITVIDQPDPPSALDLLEKHDRSVLLSWTPGEDNDSPIQEIVVELEEQMFGAGKWEEAMRVAGDVDKAEVTLRPFGTYHFRVVAVNEVGRSHPSEVSEAHTTPPAAPESNPKGVQSKSTEPDELVITWEEMEKKDFFGSEFQYKVMWRKAGSHQDSQWEHRMAITPPLTVSNAGAFTAYQIKVQAINEKGDGPEPSPVIGHSGEDFPLEPPMDVGVILLNSTTVRVKWAPIDQESVRGRLHGYTVHLYKGHTGRGRRGEDETILVVQTRPNEETKLLEGLQPFSPYRVTVAVFNSKGEGPHSDPLAFYTLEGVPSKPTSLRLDSPSEREMTLHWTPPAQVNGILTGYQLQYHEIGEGRDNHHVVKIDPTASHFSVGDLDPHSHYVFSLRGSTSAGEGDAIVKEGATLLEGVPPTNINTSIGEMSVNVSWVAGARYRNAVFHIFHKKVGDAEWIDSVELNTTQSVYELQNLDPGSEYQLHFVFNESKFWEVKIVTNGENKDGGKWRPSRGFATEGWFIGVISALVLLLLVLLILCSVKRSKGGKYSVKDKEAGQVDSEARPMKDDTFGEYRSLESDNEEKQTASQTSLCVASKVGSEGNLMQYAHDVGVDSHNDASFAEQYSEEGAGPGPGPESQDALGAGSPVASVSTPAVSPGVPSSEVLA</sequence>
<evidence type="ECO:0000256" key="4">
    <source>
        <dbReference type="ARBA" id="ARBA00022475"/>
    </source>
</evidence>
<evidence type="ECO:0000256" key="13">
    <source>
        <dbReference type="ARBA" id="ARBA00023273"/>
    </source>
</evidence>
<protein>
    <recommendedName>
        <fullName evidence="16">Neural cell adhesion molecule L1</fullName>
    </recommendedName>
</protein>
<feature type="domain" description="Fibronectin type-III" evidence="20">
    <location>
        <begin position="679"/>
        <end position="777"/>
    </location>
</feature>
<dbReference type="InterPro" id="IPR013098">
    <property type="entry name" value="Ig_I-set"/>
</dbReference>
<keyword evidence="8" id="KW-0130">Cell adhesion</keyword>
<evidence type="ECO:0000256" key="12">
    <source>
        <dbReference type="ARBA" id="ARBA00023180"/>
    </source>
</evidence>
<evidence type="ECO:0000256" key="11">
    <source>
        <dbReference type="ARBA" id="ARBA00023157"/>
    </source>
</evidence>
<evidence type="ECO:0000256" key="1">
    <source>
        <dbReference type="ARBA" id="ARBA00004251"/>
    </source>
</evidence>
<dbReference type="EMBL" id="JAFJMO010000010">
    <property type="protein sequence ID" value="KAJ8265457.1"/>
    <property type="molecule type" value="Genomic_DNA"/>
</dbReference>
<organism evidence="21 22">
    <name type="scientific">Conger conger</name>
    <name type="common">Conger eel</name>
    <name type="synonym">Muraena conger</name>
    <dbReference type="NCBI Taxonomy" id="82655"/>
    <lineage>
        <taxon>Eukaryota</taxon>
        <taxon>Metazoa</taxon>
        <taxon>Chordata</taxon>
        <taxon>Craniata</taxon>
        <taxon>Vertebrata</taxon>
        <taxon>Euteleostomi</taxon>
        <taxon>Actinopterygii</taxon>
        <taxon>Neopterygii</taxon>
        <taxon>Teleostei</taxon>
        <taxon>Anguilliformes</taxon>
        <taxon>Congridae</taxon>
        <taxon>Conger</taxon>
    </lineage>
</organism>
<dbReference type="InterPro" id="IPR036116">
    <property type="entry name" value="FN3_sf"/>
</dbReference>
<dbReference type="Gene3D" id="2.60.40.10">
    <property type="entry name" value="Immunoglobulins"/>
    <property type="match status" value="11"/>
</dbReference>
<dbReference type="FunFam" id="2.60.40.10:FF:002563">
    <property type="entry name" value="Neural cell adhesion molecule L1"/>
    <property type="match status" value="1"/>
</dbReference>
<dbReference type="CDD" id="cd00063">
    <property type="entry name" value="FN3"/>
    <property type="match status" value="5"/>
</dbReference>
<dbReference type="Pfam" id="PF13882">
    <property type="entry name" value="Bravo_FIGEY"/>
    <property type="match status" value="1"/>
</dbReference>
<dbReference type="InterPro" id="IPR003961">
    <property type="entry name" value="FN3_dom"/>
</dbReference>
<reference evidence="21" key="1">
    <citation type="journal article" date="2023" name="Science">
        <title>Genome structures resolve the early diversification of teleost fishes.</title>
        <authorList>
            <person name="Parey E."/>
            <person name="Louis A."/>
            <person name="Montfort J."/>
            <person name="Bouchez O."/>
            <person name="Roques C."/>
            <person name="Iampietro C."/>
            <person name="Lluch J."/>
            <person name="Castinel A."/>
            <person name="Donnadieu C."/>
            <person name="Desvignes T."/>
            <person name="Floi Bucao C."/>
            <person name="Jouanno E."/>
            <person name="Wen M."/>
            <person name="Mejri S."/>
            <person name="Dirks R."/>
            <person name="Jansen H."/>
            <person name="Henkel C."/>
            <person name="Chen W.J."/>
            <person name="Zahm M."/>
            <person name="Cabau C."/>
            <person name="Klopp C."/>
            <person name="Thompson A.W."/>
            <person name="Robinson-Rechavi M."/>
            <person name="Braasch I."/>
            <person name="Lecointre G."/>
            <person name="Bobe J."/>
            <person name="Postlethwait J.H."/>
            <person name="Berthelot C."/>
            <person name="Roest Crollius H."/>
            <person name="Guiguen Y."/>
        </authorList>
    </citation>
    <scope>NUCLEOTIDE SEQUENCE</scope>
    <source>
        <strain evidence="21">Concon-B</strain>
    </source>
</reference>
<dbReference type="InterPro" id="IPR003598">
    <property type="entry name" value="Ig_sub2"/>
</dbReference>
<dbReference type="SUPFAM" id="SSF49265">
    <property type="entry name" value="Fibronectin type III"/>
    <property type="match status" value="3"/>
</dbReference>
<feature type="domain" description="Ig-like" evidence="19">
    <location>
        <begin position="396"/>
        <end position="476"/>
    </location>
</feature>
<dbReference type="SMART" id="SM00409">
    <property type="entry name" value="IG"/>
    <property type="match status" value="6"/>
</dbReference>
<dbReference type="InterPro" id="IPR026966">
    <property type="entry name" value="Neurofascin/L1/NrCAM_C"/>
</dbReference>
<keyword evidence="9 18" id="KW-1133">Transmembrane helix</keyword>
<feature type="domain" description="Ig-like" evidence="19">
    <location>
        <begin position="2"/>
        <end position="94"/>
    </location>
</feature>
<evidence type="ECO:0000256" key="6">
    <source>
        <dbReference type="ARBA" id="ARBA00022729"/>
    </source>
</evidence>
<evidence type="ECO:0000313" key="22">
    <source>
        <dbReference type="Proteomes" id="UP001152803"/>
    </source>
</evidence>
<comment type="subcellular location">
    <subcellularLocation>
        <location evidence="1">Cell membrane</location>
        <topology evidence="1">Single-pass type I membrane protein</topology>
    </subcellularLocation>
    <subcellularLocation>
        <location evidence="2">Cell projection</location>
        <location evidence="2">Growth cone</location>
    </subcellularLocation>
</comment>
<evidence type="ECO:0000256" key="10">
    <source>
        <dbReference type="ARBA" id="ARBA00023136"/>
    </source>
</evidence>
<dbReference type="GO" id="GO:0007411">
    <property type="term" value="P:axon guidance"/>
    <property type="evidence" value="ECO:0007669"/>
    <property type="project" value="TreeGrafter"/>
</dbReference>
<feature type="region of interest" description="Disordered" evidence="17">
    <location>
        <begin position="663"/>
        <end position="692"/>
    </location>
</feature>
<dbReference type="AlphaFoldDB" id="A0A9Q1HUC9"/>
<feature type="domain" description="Ig-like" evidence="19">
    <location>
        <begin position="303"/>
        <end position="390"/>
    </location>
</feature>
<dbReference type="InterPro" id="IPR007110">
    <property type="entry name" value="Ig-like_dom"/>
</dbReference>
<feature type="compositionally biased region" description="Low complexity" evidence="17">
    <location>
        <begin position="1211"/>
        <end position="1234"/>
    </location>
</feature>
<dbReference type="Proteomes" id="UP001152803">
    <property type="component" value="Unassembled WGS sequence"/>
</dbReference>
<keyword evidence="10 18" id="KW-0472">Membrane</keyword>
<keyword evidence="12" id="KW-0325">Glycoprotein</keyword>
<dbReference type="FunFam" id="2.60.40.10:FF:000057">
    <property type="entry name" value="neural cell adhesion molecule L1"/>
    <property type="match status" value="1"/>
</dbReference>
<dbReference type="PANTHER" id="PTHR44170">
    <property type="entry name" value="PROTEIN SIDEKICK"/>
    <property type="match status" value="1"/>
</dbReference>
<keyword evidence="11" id="KW-1015">Disulfide bond</keyword>
<dbReference type="SMART" id="SM00408">
    <property type="entry name" value="IGc2"/>
    <property type="match status" value="5"/>
</dbReference>
<proteinExistence type="inferred from homology"/>
<feature type="domain" description="Ig-like" evidence="19">
    <location>
        <begin position="210"/>
        <end position="298"/>
    </location>
</feature>
<dbReference type="FunFam" id="2.60.40.10:FF:000078">
    <property type="entry name" value="Neuronal cell adhesion molecule"/>
    <property type="match status" value="1"/>
</dbReference>
<evidence type="ECO:0000256" key="18">
    <source>
        <dbReference type="SAM" id="Phobius"/>
    </source>
</evidence>
<dbReference type="GO" id="GO:0030426">
    <property type="term" value="C:growth cone"/>
    <property type="evidence" value="ECO:0007669"/>
    <property type="project" value="UniProtKB-SubCell"/>
</dbReference>
<keyword evidence="7" id="KW-0677">Repeat</keyword>
<evidence type="ECO:0000256" key="17">
    <source>
        <dbReference type="SAM" id="MobiDB-lite"/>
    </source>
</evidence>
<dbReference type="FunFam" id="2.60.40.10:FF:000367">
    <property type="entry name" value="Neural cell adhesion molecule L1-like protein"/>
    <property type="match status" value="1"/>
</dbReference>
<dbReference type="Pfam" id="PF13927">
    <property type="entry name" value="Ig_3"/>
    <property type="match status" value="3"/>
</dbReference>
<dbReference type="PANTHER" id="PTHR44170:SF36">
    <property type="entry name" value="L1 CELL ADHESION MOLECULE"/>
    <property type="match status" value="1"/>
</dbReference>
<feature type="region of interest" description="Disordered" evidence="17">
    <location>
        <begin position="1117"/>
        <end position="1136"/>
    </location>
</feature>
<keyword evidence="13" id="KW-0966">Cell projection</keyword>
<feature type="domain" description="Ig-like" evidence="19">
    <location>
        <begin position="484"/>
        <end position="575"/>
    </location>
</feature>
<gene>
    <name evidence="21" type="ORF">COCON_G00145560</name>
</gene>
<keyword evidence="14" id="KW-0393">Immunoglobulin domain</keyword>
<dbReference type="InterPro" id="IPR036179">
    <property type="entry name" value="Ig-like_dom_sf"/>
</dbReference>
<dbReference type="SMART" id="SM00060">
    <property type="entry name" value="FN3"/>
    <property type="match status" value="5"/>
</dbReference>
<dbReference type="GO" id="GO:0098632">
    <property type="term" value="F:cell-cell adhesion mediator activity"/>
    <property type="evidence" value="ECO:0007669"/>
    <property type="project" value="TreeGrafter"/>
</dbReference>
<dbReference type="InterPro" id="IPR003599">
    <property type="entry name" value="Ig_sub"/>
</dbReference>
<dbReference type="PROSITE" id="PS50853">
    <property type="entry name" value="FN3"/>
    <property type="match status" value="4"/>
</dbReference>
<dbReference type="SUPFAM" id="SSF48726">
    <property type="entry name" value="Immunoglobulin"/>
    <property type="match status" value="6"/>
</dbReference>
<feature type="transmembrane region" description="Helical" evidence="18">
    <location>
        <begin position="1087"/>
        <end position="1108"/>
    </location>
</feature>
<comment type="function">
    <text evidence="15">Neural cell adhesion molecule involved in the dynamics of cell adhesion and in the generation of transmembrane signals at tyrosine kinase receptors. During brain development, critical in multiple processes, including neuronal migration, axonal growth and fasciculation, and synaptogenesis. In the mature brain, plays a role in the dynamics of neuronal structure and function, including synaptic plasticity.</text>
</comment>
<keyword evidence="4" id="KW-1003">Cell membrane</keyword>
<dbReference type="InterPro" id="IPR013783">
    <property type="entry name" value="Ig-like_fold"/>
</dbReference>
<evidence type="ECO:0000256" key="8">
    <source>
        <dbReference type="ARBA" id="ARBA00022889"/>
    </source>
</evidence>
<dbReference type="OrthoDB" id="6244967at2759"/>
<name>A0A9Q1HUC9_CONCO</name>
<dbReference type="FunFam" id="2.60.40.10:FF:000005">
    <property type="entry name" value="Neuronal cell adhesion molecule"/>
    <property type="match status" value="1"/>
</dbReference>
<evidence type="ECO:0000256" key="9">
    <source>
        <dbReference type="ARBA" id="ARBA00022989"/>
    </source>
</evidence>
<evidence type="ECO:0000256" key="16">
    <source>
        <dbReference type="ARBA" id="ARBA00074488"/>
    </source>
</evidence>
<feature type="domain" description="Fibronectin type-III" evidence="20">
    <location>
        <begin position="782"/>
        <end position="884"/>
    </location>
</feature>
<keyword evidence="5 18" id="KW-0812">Transmembrane</keyword>
<evidence type="ECO:0000256" key="14">
    <source>
        <dbReference type="ARBA" id="ARBA00023319"/>
    </source>
</evidence>
<evidence type="ECO:0000313" key="21">
    <source>
        <dbReference type="EMBL" id="KAJ8265457.1"/>
    </source>
</evidence>
<evidence type="ECO:0000256" key="15">
    <source>
        <dbReference type="ARBA" id="ARBA00060042"/>
    </source>
</evidence>
<dbReference type="PROSITE" id="PS50835">
    <property type="entry name" value="IG_LIKE"/>
    <property type="match status" value="6"/>
</dbReference>
<evidence type="ECO:0000256" key="5">
    <source>
        <dbReference type="ARBA" id="ARBA00022692"/>
    </source>
</evidence>
<evidence type="ECO:0000256" key="2">
    <source>
        <dbReference type="ARBA" id="ARBA00004624"/>
    </source>
</evidence>
<comment type="caution">
    <text evidence="21">The sequence shown here is derived from an EMBL/GenBank/DDBJ whole genome shotgun (WGS) entry which is preliminary data.</text>
</comment>
<feature type="domain" description="Fibronectin type-III" evidence="20">
    <location>
        <begin position="888"/>
        <end position="982"/>
    </location>
</feature>
<feature type="region of interest" description="Disordered" evidence="17">
    <location>
        <begin position="1189"/>
        <end position="1234"/>
    </location>
</feature>
<feature type="domain" description="Ig-like" evidence="19">
    <location>
        <begin position="105"/>
        <end position="189"/>
    </location>
</feature>
<evidence type="ECO:0000256" key="7">
    <source>
        <dbReference type="ARBA" id="ARBA00022737"/>
    </source>
</evidence>
<evidence type="ECO:0000259" key="20">
    <source>
        <dbReference type="PROSITE" id="PS50853"/>
    </source>
</evidence>
<dbReference type="Pfam" id="PF07679">
    <property type="entry name" value="I-set"/>
    <property type="match status" value="2"/>
</dbReference>
<dbReference type="GO" id="GO:0005886">
    <property type="term" value="C:plasma membrane"/>
    <property type="evidence" value="ECO:0007669"/>
    <property type="project" value="UniProtKB-SubCell"/>
</dbReference>
<comment type="similarity">
    <text evidence="3">Belongs to the immunoglobulin superfamily. L1/neurofascin/NgCAM family.</text>
</comment>
<evidence type="ECO:0000259" key="19">
    <source>
        <dbReference type="PROSITE" id="PS50835"/>
    </source>
</evidence>
<keyword evidence="6" id="KW-0732">Signal</keyword>
<dbReference type="GO" id="GO:0007420">
    <property type="term" value="P:brain development"/>
    <property type="evidence" value="ECO:0007669"/>
    <property type="project" value="TreeGrafter"/>
</dbReference>
<accession>A0A9Q1HUC9</accession>
<dbReference type="Pfam" id="PF00041">
    <property type="entry name" value="fn3"/>
    <property type="match status" value="4"/>
</dbReference>
<feature type="domain" description="Fibronectin type-III" evidence="20">
    <location>
        <begin position="582"/>
        <end position="677"/>
    </location>
</feature>